<proteinExistence type="predicted"/>
<accession>A0AC58J6J8</accession>
<gene>
    <name evidence="2" type="primary">ms4a17a.9</name>
    <name evidence="2" type="synonym">zgc:113040</name>
</gene>
<dbReference type="Proteomes" id="UP000000437">
    <property type="component" value="Chromosome 4"/>
</dbReference>
<organism evidence="1 2">
    <name type="scientific">Danio rerio</name>
    <name type="common">Zebrafish</name>
    <name type="synonym">Brachydanio rerio</name>
    <dbReference type="NCBI Taxonomy" id="7955"/>
    <lineage>
        <taxon>Eukaryota</taxon>
        <taxon>Metazoa</taxon>
        <taxon>Chordata</taxon>
        <taxon>Craniata</taxon>
        <taxon>Vertebrata</taxon>
        <taxon>Euteleostomi</taxon>
        <taxon>Actinopterygii</taxon>
        <taxon>Neopterygii</taxon>
        <taxon>Teleostei</taxon>
        <taxon>Ostariophysi</taxon>
        <taxon>Cypriniformes</taxon>
        <taxon>Danionidae</taxon>
        <taxon>Danioninae</taxon>
        <taxon>Danio</taxon>
    </lineage>
</organism>
<evidence type="ECO:0000313" key="1">
    <source>
        <dbReference type="Proteomes" id="UP000000437"/>
    </source>
</evidence>
<sequence length="283" mass="30468">MKYRKLQKCKVYLISNGILFCFIMILYRLVLYSETKMSTVGAMNPSSYVIQLQQPTQMAPVVTATSSSVPVRIQHAAGVSPLLGIQAFLKGQPKALGTVQIMIGVVTFLFGIVSTLFAAGGVSYVASLIYITAGSLSIAAENKINSPSALCLVRASLGMNIFSAIAAGSSIIMLSLGLAFGRIISQCTDFHCYEDTTIVLGINGIFLLFSILEFCISISLSAFACKVACCCKPKIPEDRDPLIQHPPAEIPQQYIQYPQGIPQEYFQCPPAEAPPAYASGKLM</sequence>
<reference evidence="2" key="1">
    <citation type="submission" date="2025-08" db="UniProtKB">
        <authorList>
            <consortium name="RefSeq"/>
        </authorList>
    </citation>
    <scope>IDENTIFICATION</scope>
    <source>
        <strain evidence="2">Tuebingen</strain>
        <tissue evidence="2">Fibroblasts and whole tissue</tissue>
    </source>
</reference>
<keyword evidence="1" id="KW-1185">Reference proteome</keyword>
<name>A0AC58J6J8_DANRE</name>
<dbReference type="RefSeq" id="XP_073802098.1">
    <property type="nucleotide sequence ID" value="XM_073945997.1"/>
</dbReference>
<evidence type="ECO:0000313" key="2">
    <source>
        <dbReference type="RefSeq" id="XP_073802098.1"/>
    </source>
</evidence>
<protein>
    <submittedName>
        <fullName evidence="2">Membrane-spanning 4-domains, subfamily A, member 17A.9 isoform X1</fullName>
    </submittedName>
</protein>